<reference evidence="1" key="1">
    <citation type="journal article" date="2014" name="Front. Microbiol.">
        <title>High frequency of phylogenetically diverse reductive dehalogenase-homologous genes in deep subseafloor sedimentary metagenomes.</title>
        <authorList>
            <person name="Kawai M."/>
            <person name="Futagami T."/>
            <person name="Toyoda A."/>
            <person name="Takaki Y."/>
            <person name="Nishi S."/>
            <person name="Hori S."/>
            <person name="Arai W."/>
            <person name="Tsubouchi T."/>
            <person name="Morono Y."/>
            <person name="Uchiyama I."/>
            <person name="Ito T."/>
            <person name="Fujiyama A."/>
            <person name="Inagaki F."/>
            <person name="Takami H."/>
        </authorList>
    </citation>
    <scope>NUCLEOTIDE SEQUENCE</scope>
    <source>
        <strain evidence="1">Expedition CK06-06</strain>
    </source>
</reference>
<dbReference type="AlphaFoldDB" id="X1FPR4"/>
<protein>
    <submittedName>
        <fullName evidence="1">Uncharacterized protein</fullName>
    </submittedName>
</protein>
<organism evidence="1">
    <name type="scientific">marine sediment metagenome</name>
    <dbReference type="NCBI Taxonomy" id="412755"/>
    <lineage>
        <taxon>unclassified sequences</taxon>
        <taxon>metagenomes</taxon>
        <taxon>ecological metagenomes</taxon>
    </lineage>
</organism>
<proteinExistence type="predicted"/>
<evidence type="ECO:0000313" key="1">
    <source>
        <dbReference type="EMBL" id="GAH34490.1"/>
    </source>
</evidence>
<dbReference type="EMBL" id="BARU01014589">
    <property type="protein sequence ID" value="GAH34490.1"/>
    <property type="molecule type" value="Genomic_DNA"/>
</dbReference>
<feature type="non-terminal residue" evidence="1">
    <location>
        <position position="1"/>
    </location>
</feature>
<gene>
    <name evidence="1" type="ORF">S03H2_25652</name>
</gene>
<name>X1FPR4_9ZZZZ</name>
<comment type="caution">
    <text evidence="1">The sequence shown here is derived from an EMBL/GenBank/DDBJ whole genome shotgun (WGS) entry which is preliminary data.</text>
</comment>
<sequence>GKFLTSALTRYYIHETEKGLIGMHDSVTFIQIVGTSRLKRLSVKPEQWKNLEASIRNILPLKDSNIREYRLFTDLELKELVNHILEFIGNL</sequence>
<accession>X1FPR4</accession>